<dbReference type="InterPro" id="IPR001128">
    <property type="entry name" value="Cyt_P450"/>
</dbReference>
<keyword evidence="4 12" id="KW-0349">Heme</keyword>
<gene>
    <name evidence="14" type="ORF">DICPUDRAFT_149158</name>
</gene>
<keyword evidence="8 13" id="KW-0560">Oxidoreductase</keyword>
<evidence type="ECO:0000256" key="9">
    <source>
        <dbReference type="ARBA" id="ARBA00023004"/>
    </source>
</evidence>
<dbReference type="InterPro" id="IPR017972">
    <property type="entry name" value="Cyt_P450_CS"/>
</dbReference>
<evidence type="ECO:0000256" key="3">
    <source>
        <dbReference type="ARBA" id="ARBA00010617"/>
    </source>
</evidence>
<comment type="subcellular location">
    <subcellularLocation>
        <location evidence="2">Membrane</location>
        <topology evidence="2">Single-pass membrane protein</topology>
    </subcellularLocation>
</comment>
<dbReference type="STRING" id="5786.F0ZCZ8"/>
<dbReference type="OrthoDB" id="1055148at2759"/>
<dbReference type="KEGG" id="dpp:DICPUDRAFT_149158"/>
<proteinExistence type="inferred from homology"/>
<keyword evidence="9 12" id="KW-0408">Iron</keyword>
<dbReference type="eggNOG" id="KOG0166">
    <property type="taxonomic scope" value="Eukaryota"/>
</dbReference>
<evidence type="ECO:0000256" key="2">
    <source>
        <dbReference type="ARBA" id="ARBA00004167"/>
    </source>
</evidence>
<dbReference type="GO" id="GO:0016705">
    <property type="term" value="F:oxidoreductase activity, acting on paired donors, with incorporation or reduction of molecular oxygen"/>
    <property type="evidence" value="ECO:0007669"/>
    <property type="project" value="InterPro"/>
</dbReference>
<dbReference type="SMART" id="SM00185">
    <property type="entry name" value="ARM"/>
    <property type="match status" value="2"/>
</dbReference>
<dbReference type="InterPro" id="IPR000225">
    <property type="entry name" value="Armadillo"/>
</dbReference>
<dbReference type="Gene3D" id="1.10.630.10">
    <property type="entry name" value="Cytochrome P450"/>
    <property type="match status" value="1"/>
</dbReference>
<dbReference type="PRINTS" id="PR00385">
    <property type="entry name" value="P450"/>
</dbReference>
<dbReference type="EMBL" id="GL870982">
    <property type="protein sequence ID" value="EGC38179.1"/>
    <property type="molecule type" value="Genomic_DNA"/>
</dbReference>
<name>F0ZCZ8_DICPU</name>
<keyword evidence="5" id="KW-0812">Transmembrane</keyword>
<evidence type="ECO:0000256" key="4">
    <source>
        <dbReference type="ARBA" id="ARBA00022617"/>
    </source>
</evidence>
<evidence type="ECO:0000313" key="15">
    <source>
        <dbReference type="Proteomes" id="UP000001064"/>
    </source>
</evidence>
<evidence type="ECO:0000256" key="8">
    <source>
        <dbReference type="ARBA" id="ARBA00023002"/>
    </source>
</evidence>
<dbReference type="InterPro" id="IPR016024">
    <property type="entry name" value="ARM-type_fold"/>
</dbReference>
<organism evidence="14 15">
    <name type="scientific">Dictyostelium purpureum</name>
    <name type="common">Slime mold</name>
    <dbReference type="NCBI Taxonomy" id="5786"/>
    <lineage>
        <taxon>Eukaryota</taxon>
        <taxon>Amoebozoa</taxon>
        <taxon>Evosea</taxon>
        <taxon>Eumycetozoa</taxon>
        <taxon>Dictyostelia</taxon>
        <taxon>Dictyosteliales</taxon>
        <taxon>Dictyosteliaceae</taxon>
        <taxon>Dictyostelium</taxon>
    </lineage>
</organism>
<dbReference type="Proteomes" id="UP000001064">
    <property type="component" value="Unassembled WGS sequence"/>
</dbReference>
<sequence length="700" mass="80839">MLNDPLNDQNQLDAAWCITNIASCEHEHTESISMATPLLINHLSTRNSTLQDQCAWALGNIALDSVEQRDVLLHQGILPPMIEMLSSKIPSLTITTCFTLSSILSENLAKKQSYLDLFKDNKIFELLNEQILFRKLRIDKTNNNYQIEVLNYLLWLLNDILFQFDNFNQQYPTEYIINETKLTSNTLSIFLIIIELFTNIFNSSNSSLSLLVVPCIRIFGLVVVKPTIFIPILRELQKSNKLESLIASIIYSSVDNKNRLDNVAYSIDKLYKQYGPIYRLRLGNVETVVLTGNEMLEECFLKKKKEFHERFVRTSRKQNNGLDIIHTNGDYWHTLKNVVLTEMTTRKIKSYQPEIQYQVENMISQIYKDDDSIVTNITFSIKEMLLNIMLKLVFGTHENLETKSQLIESITRFFQSSGQFIYSDYVPFLLPIDIINLTRNSLFKDFKVLTDYSKSIIDDYEKNYDEYNNLSKTNADESEQRKKSMMECYFEKYKEGEIKYESVINSSTNLILAGTDSSSNTLSFLIAALINNPEIQEKIYSEITHNLKGDDISTSDHLKCPFTVAAIKEAHRLFSVAPLSEPHQTSEDVEIMGYKISKGTQIIQNLYSTHRSDEYWENALKFIPERFLNPKEKPSYHFSLGLRQCLGKSFADYVLFTTTVTLIRNYKFCNPNPSVPISEEGTFGLVLNCPEYSVQLKKRI</sequence>
<evidence type="ECO:0000256" key="10">
    <source>
        <dbReference type="ARBA" id="ARBA00023033"/>
    </source>
</evidence>
<dbReference type="InParanoid" id="F0ZCZ8"/>
<keyword evidence="7" id="KW-1133">Transmembrane helix</keyword>
<dbReference type="AlphaFoldDB" id="F0ZCZ8"/>
<evidence type="ECO:0000256" key="13">
    <source>
        <dbReference type="RuleBase" id="RU000461"/>
    </source>
</evidence>
<evidence type="ECO:0008006" key="16">
    <source>
        <dbReference type="Google" id="ProtNLM"/>
    </source>
</evidence>
<dbReference type="GO" id="GO:0005506">
    <property type="term" value="F:iron ion binding"/>
    <property type="evidence" value="ECO:0007669"/>
    <property type="project" value="InterPro"/>
</dbReference>
<comment type="cofactor">
    <cofactor evidence="1 12">
        <name>heme</name>
        <dbReference type="ChEBI" id="CHEBI:30413"/>
    </cofactor>
</comment>
<dbReference type="InterPro" id="IPR011989">
    <property type="entry name" value="ARM-like"/>
</dbReference>
<evidence type="ECO:0000256" key="6">
    <source>
        <dbReference type="ARBA" id="ARBA00022723"/>
    </source>
</evidence>
<keyword evidence="11" id="KW-0472">Membrane</keyword>
<accession>F0ZCZ8</accession>
<keyword evidence="10 13" id="KW-0503">Monooxygenase</keyword>
<evidence type="ECO:0000313" key="14">
    <source>
        <dbReference type="EMBL" id="EGC38179.1"/>
    </source>
</evidence>
<dbReference type="OMA" id="FPWISRR"/>
<evidence type="ECO:0000256" key="1">
    <source>
        <dbReference type="ARBA" id="ARBA00001971"/>
    </source>
</evidence>
<dbReference type="GO" id="GO:0004497">
    <property type="term" value="F:monooxygenase activity"/>
    <property type="evidence" value="ECO:0007669"/>
    <property type="project" value="UniProtKB-KW"/>
</dbReference>
<dbReference type="PRINTS" id="PR00463">
    <property type="entry name" value="EP450I"/>
</dbReference>
<dbReference type="GO" id="GO:0020037">
    <property type="term" value="F:heme binding"/>
    <property type="evidence" value="ECO:0007669"/>
    <property type="project" value="InterPro"/>
</dbReference>
<evidence type="ECO:0000256" key="12">
    <source>
        <dbReference type="PIRSR" id="PIRSR602401-1"/>
    </source>
</evidence>
<dbReference type="PANTHER" id="PTHR24303">
    <property type="entry name" value="HEME-BINDING MONOOXYGENASE FAMILY"/>
    <property type="match status" value="1"/>
</dbReference>
<dbReference type="InterPro" id="IPR036396">
    <property type="entry name" value="Cyt_P450_sf"/>
</dbReference>
<evidence type="ECO:0000256" key="7">
    <source>
        <dbReference type="ARBA" id="ARBA00022989"/>
    </source>
</evidence>
<dbReference type="Gene3D" id="1.25.10.10">
    <property type="entry name" value="Leucine-rich Repeat Variant"/>
    <property type="match status" value="1"/>
</dbReference>
<dbReference type="CDD" id="cd20617">
    <property type="entry name" value="CYP1_2-like"/>
    <property type="match status" value="1"/>
</dbReference>
<dbReference type="InterPro" id="IPR002401">
    <property type="entry name" value="Cyt_P450_E_grp-I"/>
</dbReference>
<evidence type="ECO:0000256" key="5">
    <source>
        <dbReference type="ARBA" id="ARBA00022692"/>
    </source>
</evidence>
<protein>
    <recommendedName>
        <fullName evidence="16">Cytochrome P450</fullName>
    </recommendedName>
</protein>
<dbReference type="PROSITE" id="PS00086">
    <property type="entry name" value="CYTOCHROME_P450"/>
    <property type="match status" value="1"/>
</dbReference>
<keyword evidence="6 12" id="KW-0479">Metal-binding</keyword>
<dbReference type="PANTHER" id="PTHR24303:SF31">
    <property type="entry name" value="CYTOCHROME P450 307A1-RELATED"/>
    <property type="match status" value="1"/>
</dbReference>
<dbReference type="Pfam" id="PF00514">
    <property type="entry name" value="Arm"/>
    <property type="match status" value="1"/>
</dbReference>
<dbReference type="Pfam" id="PF00067">
    <property type="entry name" value="p450"/>
    <property type="match status" value="1"/>
</dbReference>
<dbReference type="VEuPathDB" id="AmoebaDB:DICPUDRAFT_149158"/>
<feature type="binding site" description="axial binding residue" evidence="12">
    <location>
        <position position="645"/>
    </location>
    <ligand>
        <name>heme</name>
        <dbReference type="ChEBI" id="CHEBI:30413"/>
    </ligand>
    <ligandPart>
        <name>Fe</name>
        <dbReference type="ChEBI" id="CHEBI:18248"/>
    </ligandPart>
</feature>
<dbReference type="eggNOG" id="KOG0156">
    <property type="taxonomic scope" value="Eukaryota"/>
</dbReference>
<evidence type="ECO:0000256" key="11">
    <source>
        <dbReference type="ARBA" id="ARBA00023136"/>
    </source>
</evidence>
<dbReference type="GeneID" id="10502576"/>
<reference evidence="15" key="1">
    <citation type="journal article" date="2011" name="Genome Biol.">
        <title>Comparative genomics of the social amoebae Dictyostelium discoideum and Dictyostelium purpureum.</title>
        <authorList>
            <consortium name="US DOE Joint Genome Institute (JGI-PGF)"/>
            <person name="Sucgang R."/>
            <person name="Kuo A."/>
            <person name="Tian X."/>
            <person name="Salerno W."/>
            <person name="Parikh A."/>
            <person name="Feasley C.L."/>
            <person name="Dalin E."/>
            <person name="Tu H."/>
            <person name="Huang E."/>
            <person name="Barry K."/>
            <person name="Lindquist E."/>
            <person name="Shapiro H."/>
            <person name="Bruce D."/>
            <person name="Schmutz J."/>
            <person name="Salamov A."/>
            <person name="Fey P."/>
            <person name="Gaudet P."/>
            <person name="Anjard C."/>
            <person name="Babu M.M."/>
            <person name="Basu S."/>
            <person name="Bushmanova Y."/>
            <person name="van der Wel H."/>
            <person name="Katoh-Kurasawa M."/>
            <person name="Dinh C."/>
            <person name="Coutinho P.M."/>
            <person name="Saito T."/>
            <person name="Elias M."/>
            <person name="Schaap P."/>
            <person name="Kay R.R."/>
            <person name="Henrissat B."/>
            <person name="Eichinger L."/>
            <person name="Rivero F."/>
            <person name="Putnam N.H."/>
            <person name="West C.M."/>
            <person name="Loomis W.F."/>
            <person name="Chisholm R.L."/>
            <person name="Shaulsky G."/>
            <person name="Strassmann J.E."/>
            <person name="Queller D.C."/>
            <person name="Kuspa A."/>
            <person name="Grigoriev I.V."/>
        </authorList>
    </citation>
    <scope>NUCLEOTIDE SEQUENCE [LARGE SCALE GENOMIC DNA]</scope>
    <source>
        <strain evidence="15">QSDP1</strain>
    </source>
</reference>
<dbReference type="GO" id="GO:0016020">
    <property type="term" value="C:membrane"/>
    <property type="evidence" value="ECO:0007669"/>
    <property type="project" value="UniProtKB-SubCell"/>
</dbReference>
<dbReference type="SUPFAM" id="SSF48264">
    <property type="entry name" value="Cytochrome P450"/>
    <property type="match status" value="1"/>
</dbReference>
<comment type="similarity">
    <text evidence="3 13">Belongs to the cytochrome P450 family.</text>
</comment>
<keyword evidence="15" id="KW-1185">Reference proteome</keyword>
<dbReference type="RefSeq" id="XP_003285306.1">
    <property type="nucleotide sequence ID" value="XM_003285258.1"/>
</dbReference>
<dbReference type="SUPFAM" id="SSF48371">
    <property type="entry name" value="ARM repeat"/>
    <property type="match status" value="1"/>
</dbReference>